<dbReference type="RefSeq" id="WP_377138499.1">
    <property type="nucleotide sequence ID" value="NZ_JBHTIA010000003.1"/>
</dbReference>
<reference evidence="2" key="1">
    <citation type="journal article" date="2019" name="Int. J. Syst. Evol. Microbiol.">
        <title>The Global Catalogue of Microorganisms (GCM) 10K type strain sequencing project: providing services to taxonomists for standard genome sequencing and annotation.</title>
        <authorList>
            <consortium name="The Broad Institute Genomics Platform"/>
            <consortium name="The Broad Institute Genome Sequencing Center for Infectious Disease"/>
            <person name="Wu L."/>
            <person name="Ma J."/>
        </authorList>
    </citation>
    <scope>NUCLEOTIDE SEQUENCE [LARGE SCALE GENOMIC DNA]</scope>
    <source>
        <strain evidence="2">CCUG 60742</strain>
    </source>
</reference>
<evidence type="ECO:0008006" key="3">
    <source>
        <dbReference type="Google" id="ProtNLM"/>
    </source>
</evidence>
<name>A0ABW2ZCQ6_9SPHI</name>
<evidence type="ECO:0000313" key="1">
    <source>
        <dbReference type="EMBL" id="MFD0763915.1"/>
    </source>
</evidence>
<comment type="caution">
    <text evidence="1">The sequence shown here is derived from an EMBL/GenBank/DDBJ whole genome shotgun (WGS) entry which is preliminary data.</text>
</comment>
<dbReference type="EMBL" id="JBHTIA010000003">
    <property type="protein sequence ID" value="MFD0763915.1"/>
    <property type="molecule type" value="Genomic_DNA"/>
</dbReference>
<protein>
    <recommendedName>
        <fullName evidence="3">Bacteriocin</fullName>
    </recommendedName>
</protein>
<gene>
    <name evidence="1" type="ORF">ACFQZI_03575</name>
</gene>
<evidence type="ECO:0000313" key="2">
    <source>
        <dbReference type="Proteomes" id="UP001597073"/>
    </source>
</evidence>
<accession>A0ABW2ZCQ6</accession>
<organism evidence="1 2">
    <name type="scientific">Mucilaginibacter lutimaris</name>
    <dbReference type="NCBI Taxonomy" id="931629"/>
    <lineage>
        <taxon>Bacteria</taxon>
        <taxon>Pseudomonadati</taxon>
        <taxon>Bacteroidota</taxon>
        <taxon>Sphingobacteriia</taxon>
        <taxon>Sphingobacteriales</taxon>
        <taxon>Sphingobacteriaceae</taxon>
        <taxon>Mucilaginibacter</taxon>
    </lineage>
</organism>
<dbReference type="Proteomes" id="UP001597073">
    <property type="component" value="Unassembled WGS sequence"/>
</dbReference>
<proteinExistence type="predicted"/>
<sequence length="64" mass="6891">MSKFVKLNRKEMKNVRGGGYTPVRCNAGGRCFSGDWEGVCVGEGKYCTCQGSGIPENYIGGCAY</sequence>
<keyword evidence="2" id="KW-1185">Reference proteome</keyword>